<evidence type="ECO:0000256" key="8">
    <source>
        <dbReference type="ARBA" id="ARBA00038435"/>
    </source>
</evidence>
<evidence type="ECO:0000256" key="2">
    <source>
        <dbReference type="ARBA" id="ARBA00022448"/>
    </source>
</evidence>
<feature type="transmembrane region" description="Helical" evidence="9">
    <location>
        <begin position="312"/>
        <end position="344"/>
    </location>
</feature>
<dbReference type="PANTHER" id="PTHR33451:SF3">
    <property type="entry name" value="MALATE-2H(+)_NA(+)-LACTATE ANTIPORTER"/>
    <property type="match status" value="1"/>
</dbReference>
<feature type="transmembrane region" description="Helical" evidence="9">
    <location>
        <begin position="100"/>
        <end position="119"/>
    </location>
</feature>
<reference evidence="11 12" key="1">
    <citation type="submission" date="2017-07" db="EMBL/GenBank/DDBJ databases">
        <title>The genome sequence of Paludifilum halophilum highlights mechanisms for microbial adaptation to high salt environemnts.</title>
        <authorList>
            <person name="Belbahri L."/>
        </authorList>
    </citation>
    <scope>NUCLEOTIDE SEQUENCE [LARGE SCALE GENOMIC DNA]</scope>
    <source>
        <strain evidence="11 12">DSM 102817</strain>
    </source>
</reference>
<dbReference type="InterPro" id="IPR018461">
    <property type="entry name" value="Na/H_Antiport_NhaC-like_C"/>
</dbReference>
<keyword evidence="6 9" id="KW-1133">Transmembrane helix</keyword>
<feature type="transmembrane region" description="Helical" evidence="9">
    <location>
        <begin position="171"/>
        <end position="190"/>
    </location>
</feature>
<keyword evidence="2" id="KW-0813">Transport</keyword>
<proteinExistence type="inferred from homology"/>
<comment type="subcellular location">
    <subcellularLocation>
        <location evidence="1">Cell membrane</location>
        <topology evidence="1">Multi-pass membrane protein</topology>
    </subcellularLocation>
</comment>
<evidence type="ECO:0000256" key="6">
    <source>
        <dbReference type="ARBA" id="ARBA00022989"/>
    </source>
</evidence>
<dbReference type="EMBL" id="NOWF01000007">
    <property type="protein sequence ID" value="OYD07241.1"/>
    <property type="molecule type" value="Genomic_DNA"/>
</dbReference>
<evidence type="ECO:0000259" key="10">
    <source>
        <dbReference type="Pfam" id="PF03553"/>
    </source>
</evidence>
<dbReference type="GO" id="GO:0005886">
    <property type="term" value="C:plasma membrane"/>
    <property type="evidence" value="ECO:0007669"/>
    <property type="project" value="UniProtKB-SubCell"/>
</dbReference>
<sequence length="365" mass="39520">MVYHGVSLITPPFLILFAFLLSLGVSMLLGTSVGAMSTMGIAVIGLTHAFQMPVGPVAGALVSGAFVGDRTSPLSGSAHLTATMAGAPFYRGWKVIIKSLFPVFLLCLFLYAGLGIIYGDVPFRADDLAQVRRQLLAPYPFFSPWLWLPPLSVLICALFRIPVLINLAQGAILGAGIGLFLYDIPLTTLLQTAWTGAERYRHPVGGIWPMIQALGVIMSAGALYGTMQSACILDRVSQSITHSASTPEQLMRRTGLFSVAIALLTCNQTLCLMMPGKLMRRSYTEMGMTSSQLVRSISDTGMVMAGWIPWNLNALLCAAAIGVPVVQYMPFAYLLFLLPLYFFWSTRTKNTGSRNRQVSSPTPIP</sequence>
<dbReference type="PANTHER" id="PTHR33451">
    <property type="entry name" value="MALATE-2H(+)/NA(+)-LACTATE ANTIPORTER"/>
    <property type="match status" value="1"/>
</dbReference>
<feature type="transmembrane region" description="Helical" evidence="9">
    <location>
        <begin position="210"/>
        <end position="233"/>
    </location>
</feature>
<evidence type="ECO:0000256" key="5">
    <source>
        <dbReference type="ARBA" id="ARBA00022692"/>
    </source>
</evidence>
<evidence type="ECO:0000313" key="11">
    <source>
        <dbReference type="EMBL" id="OYD07241.1"/>
    </source>
</evidence>
<organism evidence="11 12">
    <name type="scientific">Paludifilum halophilum</name>
    <dbReference type="NCBI Taxonomy" id="1642702"/>
    <lineage>
        <taxon>Bacteria</taxon>
        <taxon>Bacillati</taxon>
        <taxon>Bacillota</taxon>
        <taxon>Bacilli</taxon>
        <taxon>Bacillales</taxon>
        <taxon>Thermoactinomycetaceae</taxon>
        <taxon>Paludifilum</taxon>
    </lineage>
</organism>
<evidence type="ECO:0000256" key="1">
    <source>
        <dbReference type="ARBA" id="ARBA00004651"/>
    </source>
</evidence>
<evidence type="ECO:0000256" key="7">
    <source>
        <dbReference type="ARBA" id="ARBA00023136"/>
    </source>
</evidence>
<feature type="transmembrane region" description="Helical" evidence="9">
    <location>
        <begin position="254"/>
        <end position="276"/>
    </location>
</feature>
<comment type="caution">
    <text evidence="11">The sequence shown here is derived from an EMBL/GenBank/DDBJ whole genome shotgun (WGS) entry which is preliminary data.</text>
</comment>
<keyword evidence="12" id="KW-1185">Reference proteome</keyword>
<dbReference type="AlphaFoldDB" id="A0A235B4T0"/>
<feature type="domain" description="Na+/H+ antiporter NhaC-like C-terminal" evidence="10">
    <location>
        <begin position="98"/>
        <end position="342"/>
    </location>
</feature>
<feature type="transmembrane region" description="Helical" evidence="9">
    <location>
        <begin position="6"/>
        <end position="29"/>
    </location>
</feature>
<dbReference type="Pfam" id="PF03553">
    <property type="entry name" value="Na_H_antiporter"/>
    <property type="match status" value="1"/>
</dbReference>
<keyword evidence="4" id="KW-1003">Cell membrane</keyword>
<feature type="transmembrane region" description="Helical" evidence="9">
    <location>
        <begin position="139"/>
        <end position="159"/>
    </location>
</feature>
<protein>
    <recommendedName>
        <fullName evidence="10">Na+/H+ antiporter NhaC-like C-terminal domain-containing protein</fullName>
    </recommendedName>
</protein>
<evidence type="ECO:0000256" key="4">
    <source>
        <dbReference type="ARBA" id="ARBA00022475"/>
    </source>
</evidence>
<dbReference type="InterPro" id="IPR052180">
    <property type="entry name" value="NhaC_Na-H+_Antiporter"/>
</dbReference>
<evidence type="ECO:0000313" key="12">
    <source>
        <dbReference type="Proteomes" id="UP000215459"/>
    </source>
</evidence>
<name>A0A235B4T0_9BACL</name>
<dbReference type="GO" id="GO:0015297">
    <property type="term" value="F:antiporter activity"/>
    <property type="evidence" value="ECO:0007669"/>
    <property type="project" value="UniProtKB-KW"/>
</dbReference>
<evidence type="ECO:0000256" key="9">
    <source>
        <dbReference type="SAM" id="Phobius"/>
    </source>
</evidence>
<keyword evidence="3" id="KW-0050">Antiport</keyword>
<gene>
    <name evidence="11" type="ORF">CHM34_12725</name>
</gene>
<accession>A0A235B4T0</accession>
<keyword evidence="5 9" id="KW-0812">Transmembrane</keyword>
<dbReference type="Proteomes" id="UP000215459">
    <property type="component" value="Unassembled WGS sequence"/>
</dbReference>
<comment type="similarity">
    <text evidence="8">Belongs to the NhaC Na(+)/H(+) (TC 2.A.35) antiporter family.</text>
</comment>
<keyword evidence="7 9" id="KW-0472">Membrane</keyword>
<evidence type="ECO:0000256" key="3">
    <source>
        <dbReference type="ARBA" id="ARBA00022449"/>
    </source>
</evidence>